<dbReference type="AlphaFoldDB" id="A0A1Y1I6W5"/>
<evidence type="ECO:0000313" key="4">
    <source>
        <dbReference type="Proteomes" id="UP000054558"/>
    </source>
</evidence>
<dbReference type="InterPro" id="IPR001623">
    <property type="entry name" value="DnaJ_domain"/>
</dbReference>
<dbReference type="PROSITE" id="PS00636">
    <property type="entry name" value="DNAJ_1"/>
    <property type="match status" value="1"/>
</dbReference>
<gene>
    <name evidence="3" type="ORF">KFL_002790110</name>
</gene>
<dbReference type="SUPFAM" id="SSF46565">
    <property type="entry name" value="Chaperone J-domain"/>
    <property type="match status" value="1"/>
</dbReference>
<name>A0A1Y1I6W5_KLENI</name>
<dbReference type="Proteomes" id="UP000054558">
    <property type="component" value="Unassembled WGS sequence"/>
</dbReference>
<feature type="region of interest" description="Disordered" evidence="1">
    <location>
        <begin position="409"/>
        <end position="436"/>
    </location>
</feature>
<dbReference type="CDD" id="cd06257">
    <property type="entry name" value="DnaJ"/>
    <property type="match status" value="1"/>
</dbReference>
<feature type="domain" description="J" evidence="2">
    <location>
        <begin position="535"/>
        <end position="606"/>
    </location>
</feature>
<protein>
    <recommendedName>
        <fullName evidence="2">J domain-containing protein</fullName>
    </recommendedName>
</protein>
<keyword evidence="4" id="KW-1185">Reference proteome</keyword>
<organism evidence="3 4">
    <name type="scientific">Klebsormidium nitens</name>
    <name type="common">Green alga</name>
    <name type="synonym">Ulothrix nitens</name>
    <dbReference type="NCBI Taxonomy" id="105231"/>
    <lineage>
        <taxon>Eukaryota</taxon>
        <taxon>Viridiplantae</taxon>
        <taxon>Streptophyta</taxon>
        <taxon>Klebsormidiophyceae</taxon>
        <taxon>Klebsormidiales</taxon>
        <taxon>Klebsormidiaceae</taxon>
        <taxon>Klebsormidium</taxon>
    </lineage>
</organism>
<dbReference type="InterPro" id="IPR036869">
    <property type="entry name" value="J_dom_sf"/>
</dbReference>
<dbReference type="InterPro" id="IPR018253">
    <property type="entry name" value="DnaJ_domain_CS"/>
</dbReference>
<evidence type="ECO:0000259" key="2">
    <source>
        <dbReference type="PROSITE" id="PS50076"/>
    </source>
</evidence>
<dbReference type="EMBL" id="DF237228">
    <property type="protein sequence ID" value="GAQ86263.1"/>
    <property type="molecule type" value="Genomic_DNA"/>
</dbReference>
<evidence type="ECO:0000313" key="3">
    <source>
        <dbReference type="EMBL" id="GAQ86263.1"/>
    </source>
</evidence>
<accession>A0A1Y1I6W5</accession>
<dbReference type="SMART" id="SM00271">
    <property type="entry name" value="DnaJ"/>
    <property type="match status" value="1"/>
</dbReference>
<evidence type="ECO:0000256" key="1">
    <source>
        <dbReference type="SAM" id="MobiDB-lite"/>
    </source>
</evidence>
<feature type="region of interest" description="Disordered" evidence="1">
    <location>
        <begin position="469"/>
        <end position="550"/>
    </location>
</feature>
<reference evidence="3 4" key="1">
    <citation type="journal article" date="2014" name="Nat. Commun.">
        <title>Klebsormidium flaccidum genome reveals primary factors for plant terrestrial adaptation.</title>
        <authorList>
            <person name="Hori K."/>
            <person name="Maruyama F."/>
            <person name="Fujisawa T."/>
            <person name="Togashi T."/>
            <person name="Yamamoto N."/>
            <person name="Seo M."/>
            <person name="Sato S."/>
            <person name="Yamada T."/>
            <person name="Mori H."/>
            <person name="Tajima N."/>
            <person name="Moriyama T."/>
            <person name="Ikeuchi M."/>
            <person name="Watanabe M."/>
            <person name="Wada H."/>
            <person name="Kobayashi K."/>
            <person name="Saito M."/>
            <person name="Masuda T."/>
            <person name="Sasaki-Sekimoto Y."/>
            <person name="Mashiguchi K."/>
            <person name="Awai K."/>
            <person name="Shimojima M."/>
            <person name="Masuda S."/>
            <person name="Iwai M."/>
            <person name="Nobusawa T."/>
            <person name="Narise T."/>
            <person name="Kondo S."/>
            <person name="Saito H."/>
            <person name="Sato R."/>
            <person name="Murakawa M."/>
            <person name="Ihara Y."/>
            <person name="Oshima-Yamada Y."/>
            <person name="Ohtaka K."/>
            <person name="Satoh M."/>
            <person name="Sonobe K."/>
            <person name="Ishii M."/>
            <person name="Ohtani R."/>
            <person name="Kanamori-Sato M."/>
            <person name="Honoki R."/>
            <person name="Miyazaki D."/>
            <person name="Mochizuki H."/>
            <person name="Umetsu J."/>
            <person name="Higashi K."/>
            <person name="Shibata D."/>
            <person name="Kamiya Y."/>
            <person name="Sato N."/>
            <person name="Nakamura Y."/>
            <person name="Tabata S."/>
            <person name="Ida S."/>
            <person name="Kurokawa K."/>
            <person name="Ohta H."/>
        </authorList>
    </citation>
    <scope>NUCLEOTIDE SEQUENCE [LARGE SCALE GENOMIC DNA]</scope>
    <source>
        <strain evidence="3 4">NIES-2285</strain>
    </source>
</reference>
<dbReference type="InterPro" id="IPR050817">
    <property type="entry name" value="DjlA_DnaK_co-chaperone"/>
</dbReference>
<sequence>MCAESASAGFGRRASVLELASFKSYHSGSYHSSVFPHRSGGCALSFSALEPGILTRLVHNWDPAWCLGGGSPRGLHSTSGRNAASFENIGEASARRATALQYKITADDAIHRFQDWSAGHWLGPISGLEDHAGRAAFTSIRAAYQPFWVFDAKVTTFFTGEIGFDYSTSTYNSSTKRHETSSGTVWRQAPYTHSLTNDHPGDNPDMQVYASYRYRKAYMAPLKGPSLVAENQPLTGAMLAEGRELDEFTMKREIAWRRVRENIQKQEVRRAEELLKTTYHADQAQNVQLQMQFDEVRARAIYVPAYILEYQHAGQFFRAVVNGATGEVGAERHLSALKVGGLVATGLTAATVASHYMGWGTLFGGVWGAAFVAGLAALAGYAAERWLPRVSAYIKELQHGRDVVEDTARAARGHGAEEAGLGDDDDERERREHWQRQARYQQWQHFGGGAMNAQFERILREFEEQFRRQGGPGFGPFGVPPQWEQQYDRSGFDARRQGERQRQQQQAYEEQARRGRGGAQYQARQPGSPPGDPLGYYKELGLAKGPRSSEEEIKAAFRRLALEWHPDRHGQDPKGKAKAEEKFKKISQAYQVLRDPRKKASYDAGMAG</sequence>
<dbReference type="PANTHER" id="PTHR24074">
    <property type="entry name" value="CO-CHAPERONE PROTEIN DJLA"/>
    <property type="match status" value="1"/>
</dbReference>
<dbReference type="Gene3D" id="1.10.287.110">
    <property type="entry name" value="DnaJ domain"/>
    <property type="match status" value="1"/>
</dbReference>
<dbReference type="PROSITE" id="PS50076">
    <property type="entry name" value="DNAJ_2"/>
    <property type="match status" value="1"/>
</dbReference>
<dbReference type="Pfam" id="PF00226">
    <property type="entry name" value="DnaJ"/>
    <property type="match status" value="1"/>
</dbReference>
<feature type="compositionally biased region" description="Basic and acidic residues" evidence="1">
    <location>
        <begin position="486"/>
        <end position="502"/>
    </location>
</feature>
<proteinExistence type="predicted"/>
<dbReference type="PRINTS" id="PR00625">
    <property type="entry name" value="JDOMAIN"/>
</dbReference>
<dbReference type="OrthoDB" id="10250354at2759"/>
<dbReference type="STRING" id="105231.A0A1Y1I6W5"/>
<feature type="region of interest" description="Disordered" evidence="1">
    <location>
        <begin position="589"/>
        <end position="608"/>
    </location>
</feature>
<dbReference type="OMA" id="YSLRKMY"/>